<accession>A0A286US74</accession>
<dbReference type="SUPFAM" id="SSF57959">
    <property type="entry name" value="Leucine zipper domain"/>
    <property type="match status" value="1"/>
</dbReference>
<feature type="compositionally biased region" description="Pro residues" evidence="2">
    <location>
        <begin position="155"/>
        <end position="165"/>
    </location>
</feature>
<evidence type="ECO:0000313" key="4">
    <source>
        <dbReference type="EMBL" id="PAV22427.1"/>
    </source>
</evidence>
<feature type="region of interest" description="Disordered" evidence="2">
    <location>
        <begin position="488"/>
        <end position="509"/>
    </location>
</feature>
<dbReference type="InterPro" id="IPR004827">
    <property type="entry name" value="bZIP"/>
</dbReference>
<keyword evidence="1" id="KW-0175">Coiled coil</keyword>
<dbReference type="AlphaFoldDB" id="A0A286US74"/>
<feature type="region of interest" description="Disordered" evidence="2">
    <location>
        <begin position="120"/>
        <end position="171"/>
    </location>
</feature>
<dbReference type="Proteomes" id="UP000217199">
    <property type="component" value="Unassembled WGS sequence"/>
</dbReference>
<evidence type="ECO:0000256" key="1">
    <source>
        <dbReference type="SAM" id="Coils"/>
    </source>
</evidence>
<dbReference type="InterPro" id="IPR046347">
    <property type="entry name" value="bZIP_sf"/>
</dbReference>
<reference evidence="4 5" key="1">
    <citation type="journal article" date="2017" name="Mol. Ecol.">
        <title>Comparative and population genomic landscape of Phellinus noxius: A hypervariable fungus causing root rot in trees.</title>
        <authorList>
            <person name="Chung C.L."/>
            <person name="Lee T.J."/>
            <person name="Akiba M."/>
            <person name="Lee H.H."/>
            <person name="Kuo T.H."/>
            <person name="Liu D."/>
            <person name="Ke H.M."/>
            <person name="Yokoi T."/>
            <person name="Roa M.B."/>
            <person name="Lu M.J."/>
            <person name="Chang Y.Y."/>
            <person name="Ann P.J."/>
            <person name="Tsai J.N."/>
            <person name="Chen C.Y."/>
            <person name="Tzean S.S."/>
            <person name="Ota Y."/>
            <person name="Hattori T."/>
            <person name="Sahashi N."/>
            <person name="Liou R.F."/>
            <person name="Kikuchi T."/>
            <person name="Tsai I.J."/>
        </authorList>
    </citation>
    <scope>NUCLEOTIDE SEQUENCE [LARGE SCALE GENOMIC DNA]</scope>
    <source>
        <strain evidence="4 5">FFPRI411160</strain>
    </source>
</reference>
<dbReference type="PROSITE" id="PS00036">
    <property type="entry name" value="BZIP_BASIC"/>
    <property type="match status" value="1"/>
</dbReference>
<evidence type="ECO:0000256" key="2">
    <source>
        <dbReference type="SAM" id="MobiDB-lite"/>
    </source>
</evidence>
<feature type="compositionally biased region" description="Polar residues" evidence="2">
    <location>
        <begin position="1"/>
        <end position="22"/>
    </location>
</feature>
<feature type="region of interest" description="Disordered" evidence="2">
    <location>
        <begin position="1"/>
        <end position="25"/>
    </location>
</feature>
<feature type="compositionally biased region" description="Polar residues" evidence="2">
    <location>
        <begin position="304"/>
        <end position="323"/>
    </location>
</feature>
<dbReference type="OrthoDB" id="2285533at2759"/>
<feature type="compositionally biased region" description="Polar residues" evidence="2">
    <location>
        <begin position="136"/>
        <end position="153"/>
    </location>
</feature>
<dbReference type="GO" id="GO:0003700">
    <property type="term" value="F:DNA-binding transcription factor activity"/>
    <property type="evidence" value="ECO:0007669"/>
    <property type="project" value="InterPro"/>
</dbReference>
<dbReference type="STRING" id="2282107.A0A286US74"/>
<comment type="caution">
    <text evidence="4">The sequence shown here is derived from an EMBL/GenBank/DDBJ whole genome shotgun (WGS) entry which is preliminary data.</text>
</comment>
<name>A0A286US74_9AGAM</name>
<feature type="region of interest" description="Disordered" evidence="2">
    <location>
        <begin position="248"/>
        <end position="268"/>
    </location>
</feature>
<dbReference type="Gene3D" id="1.20.5.170">
    <property type="match status" value="1"/>
</dbReference>
<evidence type="ECO:0000313" key="5">
    <source>
        <dbReference type="Proteomes" id="UP000217199"/>
    </source>
</evidence>
<dbReference type="EMBL" id="NBII01000002">
    <property type="protein sequence ID" value="PAV22427.1"/>
    <property type="molecule type" value="Genomic_DNA"/>
</dbReference>
<sequence>MPKSESPLSPTQTKQQPVNGTQLDKADKMSEVALRKKKNADAQAAFRARRANYIATLEETVTSLEAVVVQLQDSCREARGEAVELRQENQRLQNALETLRQESRERDKYLRALWLAKKSGDESHLDDFPPPPPSYNAVNPNTGATSSSINTPVATPHPQPLPYPGNTPETLDPRLQQQFAQDNSVAALQQNAYPDTTSATYSERSPVMTFMPHDGTTTNGRVNQQYTFNGMGGHVRDPTWNHNVNQTGASGAESVTGENGSASHSPAYIPSPTITSAEAPYGPRYPGPSVLQTMDQVPYMISNGDRSISPATSSPHNGSASSVNSHFQQFVFPTADGQERNPDQEYHRRMAAAAAPELTLHGGTADVSYAMNRRRAATGPERPMLGGGMPPYRPEDPSVMGVTDSNRAGGVVPDSDQRGTRRRRGQGNGEQSSRSPSPPAHPPISSTLAVIKAQAFGALRRTRTRPKKATEGAAKMAMEVLEARGIGLGINSQGPSKRPRLSDDDGATL</sequence>
<protein>
    <recommendedName>
        <fullName evidence="3">BZIP domain-containing protein</fullName>
    </recommendedName>
</protein>
<feature type="region of interest" description="Disordered" evidence="2">
    <location>
        <begin position="303"/>
        <end position="323"/>
    </location>
</feature>
<evidence type="ECO:0000259" key="3">
    <source>
        <dbReference type="PROSITE" id="PS00036"/>
    </source>
</evidence>
<proteinExistence type="predicted"/>
<gene>
    <name evidence="4" type="ORF">PNOK_0238400</name>
</gene>
<keyword evidence="5" id="KW-1185">Reference proteome</keyword>
<feature type="region of interest" description="Disordered" evidence="2">
    <location>
        <begin position="377"/>
        <end position="444"/>
    </location>
</feature>
<organism evidence="4 5">
    <name type="scientific">Pyrrhoderma noxium</name>
    <dbReference type="NCBI Taxonomy" id="2282107"/>
    <lineage>
        <taxon>Eukaryota</taxon>
        <taxon>Fungi</taxon>
        <taxon>Dikarya</taxon>
        <taxon>Basidiomycota</taxon>
        <taxon>Agaricomycotina</taxon>
        <taxon>Agaricomycetes</taxon>
        <taxon>Hymenochaetales</taxon>
        <taxon>Hymenochaetaceae</taxon>
        <taxon>Pyrrhoderma</taxon>
    </lineage>
</organism>
<feature type="coiled-coil region" evidence="1">
    <location>
        <begin position="54"/>
        <end position="112"/>
    </location>
</feature>
<feature type="domain" description="BZIP" evidence="3">
    <location>
        <begin position="35"/>
        <end position="49"/>
    </location>
</feature>
<dbReference type="InParanoid" id="A0A286US74"/>